<protein>
    <recommendedName>
        <fullName evidence="7">C2H2-type domain-containing protein</fullName>
    </recommendedName>
</protein>
<dbReference type="GO" id="GO:0005634">
    <property type="term" value="C:nucleus"/>
    <property type="evidence" value="ECO:0007669"/>
    <property type="project" value="TreeGrafter"/>
</dbReference>
<dbReference type="STRING" id="158441.A0A226D884"/>
<dbReference type="GO" id="GO:0000977">
    <property type="term" value="F:RNA polymerase II transcription regulatory region sequence-specific DNA binding"/>
    <property type="evidence" value="ECO:0007669"/>
    <property type="project" value="TreeGrafter"/>
</dbReference>
<dbReference type="PROSITE" id="PS00028">
    <property type="entry name" value="ZINC_FINGER_C2H2_1"/>
    <property type="match status" value="6"/>
</dbReference>
<feature type="domain" description="C2H2-type" evidence="7">
    <location>
        <begin position="276"/>
        <end position="303"/>
    </location>
</feature>
<dbReference type="PANTHER" id="PTHR24409">
    <property type="entry name" value="ZINC FINGER PROTEIN 142"/>
    <property type="match status" value="1"/>
</dbReference>
<feature type="domain" description="C2H2-type" evidence="7">
    <location>
        <begin position="246"/>
        <end position="268"/>
    </location>
</feature>
<organism evidence="8 9">
    <name type="scientific">Folsomia candida</name>
    <name type="common">Springtail</name>
    <dbReference type="NCBI Taxonomy" id="158441"/>
    <lineage>
        <taxon>Eukaryota</taxon>
        <taxon>Metazoa</taxon>
        <taxon>Ecdysozoa</taxon>
        <taxon>Arthropoda</taxon>
        <taxon>Hexapoda</taxon>
        <taxon>Collembola</taxon>
        <taxon>Entomobryomorpha</taxon>
        <taxon>Isotomoidea</taxon>
        <taxon>Isotomidae</taxon>
        <taxon>Proisotominae</taxon>
        <taxon>Folsomia</taxon>
    </lineage>
</organism>
<keyword evidence="1" id="KW-0479">Metal-binding</keyword>
<evidence type="ECO:0000313" key="9">
    <source>
        <dbReference type="Proteomes" id="UP000198287"/>
    </source>
</evidence>
<feature type="region of interest" description="Disordered" evidence="6">
    <location>
        <begin position="202"/>
        <end position="244"/>
    </location>
</feature>
<dbReference type="SUPFAM" id="SSF57667">
    <property type="entry name" value="beta-beta-alpha zinc fingers"/>
    <property type="match status" value="3"/>
</dbReference>
<evidence type="ECO:0000256" key="2">
    <source>
        <dbReference type="ARBA" id="ARBA00022737"/>
    </source>
</evidence>
<keyword evidence="4" id="KW-0862">Zinc</keyword>
<feature type="domain" description="C2H2-type" evidence="7">
    <location>
        <begin position="448"/>
        <end position="476"/>
    </location>
</feature>
<feature type="domain" description="C2H2-type" evidence="7">
    <location>
        <begin position="479"/>
        <end position="506"/>
    </location>
</feature>
<proteinExistence type="predicted"/>
<comment type="caution">
    <text evidence="8">The sequence shown here is derived from an EMBL/GenBank/DDBJ whole genome shotgun (WGS) entry which is preliminary data.</text>
</comment>
<keyword evidence="2" id="KW-0677">Repeat</keyword>
<dbReference type="OrthoDB" id="3437960at2759"/>
<keyword evidence="9" id="KW-1185">Reference proteome</keyword>
<dbReference type="Proteomes" id="UP000198287">
    <property type="component" value="Unassembled WGS sequence"/>
</dbReference>
<evidence type="ECO:0000259" key="7">
    <source>
        <dbReference type="PROSITE" id="PS50157"/>
    </source>
</evidence>
<gene>
    <name evidence="8" type="ORF">Fcan01_24271</name>
</gene>
<keyword evidence="3 5" id="KW-0863">Zinc-finger</keyword>
<evidence type="ECO:0000256" key="3">
    <source>
        <dbReference type="ARBA" id="ARBA00022771"/>
    </source>
</evidence>
<reference evidence="8 9" key="1">
    <citation type="submission" date="2015-12" db="EMBL/GenBank/DDBJ databases">
        <title>The genome of Folsomia candida.</title>
        <authorList>
            <person name="Faddeeva A."/>
            <person name="Derks M.F."/>
            <person name="Anvar Y."/>
            <person name="Smit S."/>
            <person name="Van Straalen N."/>
            <person name="Roelofs D."/>
        </authorList>
    </citation>
    <scope>NUCLEOTIDE SEQUENCE [LARGE SCALE GENOMIC DNA]</scope>
    <source>
        <strain evidence="8 9">VU population</strain>
        <tissue evidence="8">Whole body</tissue>
    </source>
</reference>
<dbReference type="PANTHER" id="PTHR24409:SF295">
    <property type="entry name" value="AZ2-RELATED"/>
    <property type="match status" value="1"/>
</dbReference>
<dbReference type="EMBL" id="LNIX01000031">
    <property type="protein sequence ID" value="OXA40947.1"/>
    <property type="molecule type" value="Genomic_DNA"/>
</dbReference>
<evidence type="ECO:0000313" key="8">
    <source>
        <dbReference type="EMBL" id="OXA40947.1"/>
    </source>
</evidence>
<dbReference type="AlphaFoldDB" id="A0A226D884"/>
<dbReference type="GO" id="GO:0008270">
    <property type="term" value="F:zinc ion binding"/>
    <property type="evidence" value="ECO:0007669"/>
    <property type="project" value="UniProtKB-KW"/>
</dbReference>
<feature type="compositionally biased region" description="Low complexity" evidence="6">
    <location>
        <begin position="211"/>
        <end position="222"/>
    </location>
</feature>
<feature type="domain" description="C2H2-type" evidence="7">
    <location>
        <begin position="506"/>
        <end position="534"/>
    </location>
</feature>
<evidence type="ECO:0000256" key="4">
    <source>
        <dbReference type="ARBA" id="ARBA00022833"/>
    </source>
</evidence>
<dbReference type="GO" id="GO:0000981">
    <property type="term" value="F:DNA-binding transcription factor activity, RNA polymerase II-specific"/>
    <property type="evidence" value="ECO:0007669"/>
    <property type="project" value="TreeGrafter"/>
</dbReference>
<name>A0A226D884_FOLCA</name>
<dbReference type="Pfam" id="PF00096">
    <property type="entry name" value="zf-C2H2"/>
    <property type="match status" value="3"/>
</dbReference>
<dbReference type="InterPro" id="IPR036236">
    <property type="entry name" value="Znf_C2H2_sf"/>
</dbReference>
<evidence type="ECO:0000256" key="5">
    <source>
        <dbReference type="PROSITE-ProRule" id="PRU00042"/>
    </source>
</evidence>
<sequence length="551" mass="62021">METCTFCGGHDPCVVPSPENGALLSYSASCVTSLLTVFHIDGADPVVAHLATGALTCADCLQLTRDIDLELRSLLKFLKNLDLLRSRLARRVKRAAAADATANSPFSATRYLNERIQQEIPLVNQAFETFWNLLRIKKRADDNKNPEEICKQDILIKDEALSDQESETNLANEIVLEVGDGDKDATFTLDPVDKDATFALDPVDEDDFSDSDSSNYSPSSRDSSPEIDDSLSNPPPKKDATSSNSLQCPVCFKTFAKIASKNRHFRYHHDPTFTPFPCPGEGCDRVFAQSWHLKVHVERAHPGVSFPPRKKIRVEGDIVPKKERIPCPVESCDKSYARTQGMVVHMKVAHPEVPLPANYTPKSRRIRINPGVKEEVAEKLIRIFKKRILRRKPCPVCGKEVGSSSFSEHLRGHAGEKNHLCTKCGKLFRNARNLRLHDASVHIKERNFICAICGASFFRKEVLDNHVATIHERPADLRFSCDTCGKAYRHEKSLKEHVQMHTGKNLECPICSKVFNRKENVRLHLRTVHGGEKLIRNRKKTRGLEVEYRGE</sequence>
<dbReference type="OMA" id="TEANQCH"/>
<dbReference type="Gene3D" id="3.30.160.60">
    <property type="entry name" value="Classic Zinc Finger"/>
    <property type="match status" value="5"/>
</dbReference>
<dbReference type="SMART" id="SM00355">
    <property type="entry name" value="ZnF_C2H2"/>
    <property type="match status" value="8"/>
</dbReference>
<feature type="domain" description="C2H2-type" evidence="7">
    <location>
        <begin position="419"/>
        <end position="447"/>
    </location>
</feature>
<evidence type="ECO:0000256" key="6">
    <source>
        <dbReference type="SAM" id="MobiDB-lite"/>
    </source>
</evidence>
<evidence type="ECO:0000256" key="1">
    <source>
        <dbReference type="ARBA" id="ARBA00022723"/>
    </source>
</evidence>
<dbReference type="InterPro" id="IPR013087">
    <property type="entry name" value="Znf_C2H2_type"/>
</dbReference>
<dbReference type="PROSITE" id="PS50157">
    <property type="entry name" value="ZINC_FINGER_C2H2_2"/>
    <property type="match status" value="6"/>
</dbReference>
<accession>A0A226D884</accession>